<dbReference type="Gene3D" id="1.10.260.40">
    <property type="entry name" value="lambda repressor-like DNA-binding domains"/>
    <property type="match status" value="1"/>
</dbReference>
<dbReference type="InterPro" id="IPR010982">
    <property type="entry name" value="Lambda_DNA-bd_dom_sf"/>
</dbReference>
<dbReference type="SMART" id="SM00530">
    <property type="entry name" value="HTH_XRE"/>
    <property type="match status" value="1"/>
</dbReference>
<organism evidence="2 3">
    <name type="scientific">Sulfobacillus benefaciens</name>
    <dbReference type="NCBI Taxonomy" id="453960"/>
    <lineage>
        <taxon>Bacteria</taxon>
        <taxon>Bacillati</taxon>
        <taxon>Bacillota</taxon>
        <taxon>Clostridia</taxon>
        <taxon>Eubacteriales</taxon>
        <taxon>Clostridiales Family XVII. Incertae Sedis</taxon>
        <taxon>Sulfobacillus</taxon>
    </lineage>
</organism>
<gene>
    <name evidence="2" type="ORF">C7B43_16240</name>
</gene>
<evidence type="ECO:0000259" key="1">
    <source>
        <dbReference type="PROSITE" id="PS50943"/>
    </source>
</evidence>
<dbReference type="AlphaFoldDB" id="A0A2T2WU35"/>
<dbReference type="Proteomes" id="UP000242699">
    <property type="component" value="Unassembled WGS sequence"/>
</dbReference>
<evidence type="ECO:0000313" key="3">
    <source>
        <dbReference type="Proteomes" id="UP000242699"/>
    </source>
</evidence>
<reference evidence="2 3" key="1">
    <citation type="journal article" date="2014" name="BMC Genomics">
        <title>Comparison of environmental and isolate Sulfobacillus genomes reveals diverse carbon, sulfur, nitrogen, and hydrogen metabolisms.</title>
        <authorList>
            <person name="Justice N.B."/>
            <person name="Norman A."/>
            <person name="Brown C.T."/>
            <person name="Singh A."/>
            <person name="Thomas B.C."/>
            <person name="Banfield J.F."/>
        </authorList>
    </citation>
    <scope>NUCLEOTIDE SEQUENCE [LARGE SCALE GENOMIC DNA]</scope>
    <source>
        <strain evidence="2">AMDSBA1</strain>
    </source>
</reference>
<feature type="domain" description="HTH cro/C1-type" evidence="1">
    <location>
        <begin position="26"/>
        <end position="80"/>
    </location>
</feature>
<dbReference type="CDD" id="cd00093">
    <property type="entry name" value="HTH_XRE"/>
    <property type="match status" value="1"/>
</dbReference>
<protein>
    <recommendedName>
        <fullName evidence="1">HTH cro/C1-type domain-containing protein</fullName>
    </recommendedName>
</protein>
<dbReference type="SUPFAM" id="SSF47413">
    <property type="entry name" value="lambda repressor-like DNA-binding domains"/>
    <property type="match status" value="1"/>
</dbReference>
<comment type="caution">
    <text evidence="2">The sequence shown here is derived from an EMBL/GenBank/DDBJ whole genome shotgun (WGS) entry which is preliminary data.</text>
</comment>
<dbReference type="GO" id="GO:0003677">
    <property type="term" value="F:DNA binding"/>
    <property type="evidence" value="ECO:0007669"/>
    <property type="project" value="InterPro"/>
</dbReference>
<proteinExistence type="predicted"/>
<name>A0A2T2WU35_9FIRM</name>
<dbReference type="EMBL" id="PXYT01000050">
    <property type="protein sequence ID" value="PSR25744.1"/>
    <property type="molecule type" value="Genomic_DNA"/>
</dbReference>
<accession>A0A2T2WU35</accession>
<dbReference type="Pfam" id="PF01381">
    <property type="entry name" value="HTH_3"/>
    <property type="match status" value="1"/>
</dbReference>
<evidence type="ECO:0000313" key="2">
    <source>
        <dbReference type="EMBL" id="PSR25744.1"/>
    </source>
</evidence>
<dbReference type="PROSITE" id="PS50943">
    <property type="entry name" value="HTH_CROC1"/>
    <property type="match status" value="1"/>
</dbReference>
<dbReference type="InterPro" id="IPR001387">
    <property type="entry name" value="Cro/C1-type_HTH"/>
</dbReference>
<sequence length="198" mass="21738">MLTNDEIRSLMPAASTSAAKAFGSRIRQSRRARGLNARQIADALGVQIGSYYHWEQGVIMPSPENLKKLSFVIGLPIEFFLDVPIPSRGNSADPPTDIAEAIFALAQMFGESGKDYSKWSPAAQQYLADVLQFAIEPIPDRLSTMLSHYPVSIDGSAATARWAKRKGLVDWFLVASDAALDVVEDVVRRLGRASKEKE</sequence>